<dbReference type="RefSeq" id="WP_206959899.1">
    <property type="nucleotide sequence ID" value="NZ_BAAAJJ010000003.1"/>
</dbReference>
<comment type="subcellular location">
    <subcellularLocation>
        <location evidence="1">Secreted</location>
    </subcellularLocation>
</comment>
<comment type="similarity">
    <text evidence="2">Belongs to the protease inhibitor I16 (SSI) family.</text>
</comment>
<feature type="domain" description="Subtilisin inhibitor" evidence="8">
    <location>
        <begin position="35"/>
        <end position="114"/>
    </location>
</feature>
<evidence type="ECO:0000259" key="8">
    <source>
        <dbReference type="Pfam" id="PF00720"/>
    </source>
</evidence>
<dbReference type="PROSITE" id="PS00999">
    <property type="entry name" value="SSI"/>
    <property type="match status" value="1"/>
</dbReference>
<evidence type="ECO:0000256" key="6">
    <source>
        <dbReference type="ARBA" id="ARBA00023157"/>
    </source>
</evidence>
<keyword evidence="5" id="KW-0722">Serine protease inhibitor</keyword>
<dbReference type="SUPFAM" id="SSF55399">
    <property type="entry name" value="Subtilisin inhibitor"/>
    <property type="match status" value="1"/>
</dbReference>
<evidence type="ECO:0000256" key="2">
    <source>
        <dbReference type="ARBA" id="ARBA00010472"/>
    </source>
</evidence>
<dbReference type="GO" id="GO:0004867">
    <property type="term" value="F:serine-type endopeptidase inhibitor activity"/>
    <property type="evidence" value="ECO:0007669"/>
    <property type="project" value="UniProtKB-KW"/>
</dbReference>
<dbReference type="Proteomes" id="UP000664167">
    <property type="component" value="Unassembled WGS sequence"/>
</dbReference>
<evidence type="ECO:0000256" key="5">
    <source>
        <dbReference type="ARBA" id="ARBA00022900"/>
    </source>
</evidence>
<evidence type="ECO:0000256" key="3">
    <source>
        <dbReference type="ARBA" id="ARBA00022525"/>
    </source>
</evidence>
<evidence type="ECO:0000313" key="10">
    <source>
        <dbReference type="Proteomes" id="UP000664167"/>
    </source>
</evidence>
<name>A0A939F2Z1_9ACTN</name>
<keyword evidence="6" id="KW-1015">Disulfide bond</keyword>
<comment type="caution">
    <text evidence="9">The sequence shown here is derived from an EMBL/GenBank/DDBJ whole genome shotgun (WGS) entry which is preliminary data.</text>
</comment>
<evidence type="ECO:0000256" key="1">
    <source>
        <dbReference type="ARBA" id="ARBA00004613"/>
    </source>
</evidence>
<gene>
    <name evidence="9" type="ORF">J0695_03025</name>
</gene>
<dbReference type="InterPro" id="IPR036819">
    <property type="entry name" value="Subtilisin_inhibitor-like_sf"/>
</dbReference>
<evidence type="ECO:0000256" key="7">
    <source>
        <dbReference type="SAM" id="SignalP"/>
    </source>
</evidence>
<dbReference type="Pfam" id="PF00720">
    <property type="entry name" value="SSI"/>
    <property type="match status" value="1"/>
</dbReference>
<dbReference type="GO" id="GO:0005576">
    <property type="term" value="C:extracellular region"/>
    <property type="evidence" value="ECO:0007669"/>
    <property type="project" value="UniProtKB-SubCell"/>
</dbReference>
<dbReference type="InterPro" id="IPR023549">
    <property type="entry name" value="Subtilisin_inhibitor"/>
</dbReference>
<keyword evidence="10" id="KW-1185">Reference proteome</keyword>
<evidence type="ECO:0000313" key="9">
    <source>
        <dbReference type="EMBL" id="MBO0510789.1"/>
    </source>
</evidence>
<evidence type="ECO:0000256" key="4">
    <source>
        <dbReference type="ARBA" id="ARBA00022690"/>
    </source>
</evidence>
<dbReference type="InterPro" id="IPR020054">
    <property type="entry name" value="Prot_inh_SSI_I16_CS"/>
</dbReference>
<dbReference type="AlphaFoldDB" id="A0A939F2Z1"/>
<dbReference type="Gene3D" id="3.30.350.10">
    <property type="entry name" value="Subtilisin inhibitor-like"/>
    <property type="match status" value="1"/>
</dbReference>
<organism evidence="9 10">
    <name type="scientific">Streptomyces beijiangensis</name>
    <dbReference type="NCBI Taxonomy" id="163361"/>
    <lineage>
        <taxon>Bacteria</taxon>
        <taxon>Bacillati</taxon>
        <taxon>Actinomycetota</taxon>
        <taxon>Actinomycetes</taxon>
        <taxon>Kitasatosporales</taxon>
        <taxon>Streptomycetaceae</taxon>
        <taxon>Streptomyces</taxon>
    </lineage>
</organism>
<keyword evidence="7" id="KW-0732">Signal</keyword>
<proteinExistence type="inferred from homology"/>
<accession>A0A939F2Z1</accession>
<protein>
    <recommendedName>
        <fullName evidence="8">Subtilisin inhibitor domain-containing protein</fullName>
    </recommendedName>
</protein>
<sequence>MMRRLLTGVIVAVCASAGVVPAAGASVLPGSGDRLTVTVSGSGSAGGDGTFQLVCGPVGGDHPRAEKACEQLDELARGGSDPFAPVPRDAICTMQYGGPATARVTGSWQGRSVDAVFGRGNGCEISRWDVMGPVLPETGLETGLEAGSEAGPGGAV</sequence>
<feature type="signal peptide" evidence="7">
    <location>
        <begin position="1"/>
        <end position="22"/>
    </location>
</feature>
<feature type="chain" id="PRO_5038453103" description="Subtilisin inhibitor domain-containing protein" evidence="7">
    <location>
        <begin position="23"/>
        <end position="156"/>
    </location>
</feature>
<keyword evidence="4" id="KW-0646">Protease inhibitor</keyword>
<keyword evidence="3" id="KW-0964">Secreted</keyword>
<reference evidence="9" key="1">
    <citation type="submission" date="2021-03" db="EMBL/GenBank/DDBJ databases">
        <title>Streptomyces poriferae sp. nov., a novel marine sponge-derived Actinobacteria species with anti-MRSA activity.</title>
        <authorList>
            <person name="Sandoval-Powers M."/>
            <person name="Kralova S."/>
            <person name="Nguyen G.-S."/>
            <person name="Fawwal D."/>
            <person name="Degnes K."/>
            <person name="Klinkenberg G."/>
            <person name="Sletta H."/>
            <person name="Wentzel A."/>
            <person name="Liles M.R."/>
        </authorList>
    </citation>
    <scope>NUCLEOTIDE SEQUENCE</scope>
    <source>
        <strain evidence="9">DSM 41794</strain>
    </source>
</reference>
<dbReference type="EMBL" id="JAFLRJ010000023">
    <property type="protein sequence ID" value="MBO0510789.1"/>
    <property type="molecule type" value="Genomic_DNA"/>
</dbReference>